<dbReference type="EMBL" id="JARQWQ010000025">
    <property type="protein sequence ID" value="KAK2563329.1"/>
    <property type="molecule type" value="Genomic_DNA"/>
</dbReference>
<evidence type="ECO:0000313" key="2">
    <source>
        <dbReference type="Proteomes" id="UP001249851"/>
    </source>
</evidence>
<reference evidence="1" key="2">
    <citation type="journal article" date="2023" name="Science">
        <title>Genomic signatures of disease resistance in endangered staghorn corals.</title>
        <authorList>
            <person name="Vollmer S.V."/>
            <person name="Selwyn J.D."/>
            <person name="Despard B.A."/>
            <person name="Roesel C.L."/>
        </authorList>
    </citation>
    <scope>NUCLEOTIDE SEQUENCE</scope>
    <source>
        <strain evidence="1">K2</strain>
    </source>
</reference>
<sequence length="64" mass="7227">MERFLPAENQRAYQTKAKATQESSNDNVLVAVVVQLASARTVLVRQSLIVLRSFLENQKPRTVL</sequence>
<gene>
    <name evidence="1" type="ORF">P5673_013009</name>
</gene>
<accession>A0AAD9V6U4</accession>
<proteinExistence type="predicted"/>
<organism evidence="1 2">
    <name type="scientific">Acropora cervicornis</name>
    <name type="common">Staghorn coral</name>
    <dbReference type="NCBI Taxonomy" id="6130"/>
    <lineage>
        <taxon>Eukaryota</taxon>
        <taxon>Metazoa</taxon>
        <taxon>Cnidaria</taxon>
        <taxon>Anthozoa</taxon>
        <taxon>Hexacorallia</taxon>
        <taxon>Scleractinia</taxon>
        <taxon>Astrocoeniina</taxon>
        <taxon>Acroporidae</taxon>
        <taxon>Acropora</taxon>
    </lineage>
</organism>
<keyword evidence="2" id="KW-1185">Reference proteome</keyword>
<evidence type="ECO:0000313" key="1">
    <source>
        <dbReference type="EMBL" id="KAK2563329.1"/>
    </source>
</evidence>
<comment type="caution">
    <text evidence="1">The sequence shown here is derived from an EMBL/GenBank/DDBJ whole genome shotgun (WGS) entry which is preliminary data.</text>
</comment>
<dbReference type="AlphaFoldDB" id="A0AAD9V6U4"/>
<dbReference type="Proteomes" id="UP001249851">
    <property type="component" value="Unassembled WGS sequence"/>
</dbReference>
<name>A0AAD9V6U4_ACRCE</name>
<reference evidence="1" key="1">
    <citation type="journal article" date="2023" name="G3 (Bethesda)">
        <title>Whole genome assembly and annotation of the endangered Caribbean coral Acropora cervicornis.</title>
        <authorList>
            <person name="Selwyn J.D."/>
            <person name="Vollmer S.V."/>
        </authorList>
    </citation>
    <scope>NUCLEOTIDE SEQUENCE</scope>
    <source>
        <strain evidence="1">K2</strain>
    </source>
</reference>
<protein>
    <submittedName>
        <fullName evidence="1">Uncharacterized protein</fullName>
    </submittedName>
</protein>